<proteinExistence type="predicted"/>
<sequence length="437" mass="46611">MVGTPGSEGPPMALDAIDHALARVTGDRERISINLVDLDNNQGHQFLKGAALSGRTEQRWAAAAVHTTELWQVFDAYRRVVEQATAMRAQISRPSHDDLAELTRLLTGESVELPREQSRFSQRTLLDPTDATERLTLDKAVARMTTAYDSAVEMISAADSAWTVLLPRLQAVEEAWARAETRYGEVGVEHTGRDRLAGEIAALRDSVRSDPLSFLTESGPQRGVPDPARLAEFDRRTAEAEELAAELTEAAALKADFEPRFALLTGSVDAAEAAARSAVDTRAQVVAKISAPAADPIGDHSAGLRARLDALGGLRAEGRWGDLAAAMADLQAAADTAAAAAHAAEQSVLGLLGRRSELRGRLDAYKIKAVRLGCAEDPEVIRLHSEARDLLWSAPCDLRAATKVLAQYQQAIQKPGGSHSGPVNSGNGHGDGPGGRP</sequence>
<evidence type="ECO:0000256" key="1">
    <source>
        <dbReference type="SAM" id="MobiDB-lite"/>
    </source>
</evidence>
<feature type="compositionally biased region" description="Gly residues" evidence="1">
    <location>
        <begin position="427"/>
        <end position="437"/>
    </location>
</feature>
<evidence type="ECO:0000313" key="2">
    <source>
        <dbReference type="EMBL" id="PSK96292.1"/>
    </source>
</evidence>
<reference evidence="2 3" key="1">
    <citation type="submission" date="2018-03" db="EMBL/GenBank/DDBJ databases">
        <title>Genomic Encyclopedia of Archaeal and Bacterial Type Strains, Phase II (KMG-II): from individual species to whole genera.</title>
        <authorList>
            <person name="Goeker M."/>
        </authorList>
    </citation>
    <scope>NUCLEOTIDE SEQUENCE [LARGE SCALE GENOMIC DNA]</scope>
    <source>
        <strain evidence="2 3">DSM 45312</strain>
    </source>
</reference>
<dbReference type="EMBL" id="PYGA01000012">
    <property type="protein sequence ID" value="PSK96292.1"/>
    <property type="molecule type" value="Genomic_DNA"/>
</dbReference>
<accession>A0A2P8DGE7</accession>
<comment type="caution">
    <text evidence="2">The sequence shown here is derived from an EMBL/GenBank/DDBJ whole genome shotgun (WGS) entry which is preliminary data.</text>
</comment>
<protein>
    <submittedName>
        <fullName evidence="2">Uncharacterized protein</fullName>
    </submittedName>
</protein>
<dbReference type="AlphaFoldDB" id="A0A2P8DGE7"/>
<organism evidence="2 3">
    <name type="scientific">Murinocardiopsis flavida</name>
    <dbReference type="NCBI Taxonomy" id="645275"/>
    <lineage>
        <taxon>Bacteria</taxon>
        <taxon>Bacillati</taxon>
        <taxon>Actinomycetota</taxon>
        <taxon>Actinomycetes</taxon>
        <taxon>Streptosporangiales</taxon>
        <taxon>Nocardiopsidaceae</taxon>
        <taxon>Murinocardiopsis</taxon>
    </lineage>
</organism>
<name>A0A2P8DGE7_9ACTN</name>
<evidence type="ECO:0000313" key="3">
    <source>
        <dbReference type="Proteomes" id="UP000240542"/>
    </source>
</evidence>
<dbReference type="Proteomes" id="UP000240542">
    <property type="component" value="Unassembled WGS sequence"/>
</dbReference>
<feature type="region of interest" description="Disordered" evidence="1">
    <location>
        <begin position="412"/>
        <end position="437"/>
    </location>
</feature>
<gene>
    <name evidence="2" type="ORF">CLV63_112176</name>
</gene>
<keyword evidence="3" id="KW-1185">Reference proteome</keyword>